<dbReference type="EMBL" id="SWLB01000022">
    <property type="protein sequence ID" value="KAF3324403.1"/>
    <property type="molecule type" value="Genomic_DNA"/>
</dbReference>
<reference evidence="1" key="1">
    <citation type="submission" date="2020-01" db="EMBL/GenBank/DDBJ databases">
        <title>Genome sequence of Kobresia littledalei, the first chromosome-level genome in the family Cyperaceae.</title>
        <authorList>
            <person name="Qu G."/>
        </authorList>
    </citation>
    <scope>NUCLEOTIDE SEQUENCE</scope>
    <source>
        <strain evidence="1">C.B.Clarke</strain>
        <tissue evidence="1">Leaf</tissue>
    </source>
</reference>
<keyword evidence="2" id="KW-1185">Reference proteome</keyword>
<dbReference type="AlphaFoldDB" id="A0A833VIR6"/>
<sequence length="145" mass="15893">MMGLTSNFPIKGGMISPKIAIKGSLKSLRAEKGCFSQFILGNQVNKTLISNTSLKRQSHLANAAMAALIGGLNISIVVEREDIVVEKEDGEMQEEIAVVKAEKVVVKLETLGKAAPVAAQRGSRRRCRRRTRGGSFRVWVSGWRR</sequence>
<evidence type="ECO:0000313" key="1">
    <source>
        <dbReference type="EMBL" id="KAF3324403.1"/>
    </source>
</evidence>
<proteinExistence type="predicted"/>
<evidence type="ECO:0000313" key="2">
    <source>
        <dbReference type="Proteomes" id="UP000623129"/>
    </source>
</evidence>
<protein>
    <submittedName>
        <fullName evidence="1">Uncharacterized protein</fullName>
    </submittedName>
</protein>
<gene>
    <name evidence="1" type="ORF">FCM35_KLT11870</name>
</gene>
<accession>A0A833VIR6</accession>
<dbReference type="Proteomes" id="UP000623129">
    <property type="component" value="Unassembled WGS sequence"/>
</dbReference>
<name>A0A833VIR6_9POAL</name>
<comment type="caution">
    <text evidence="1">The sequence shown here is derived from an EMBL/GenBank/DDBJ whole genome shotgun (WGS) entry which is preliminary data.</text>
</comment>
<organism evidence="1 2">
    <name type="scientific">Carex littledalei</name>
    <dbReference type="NCBI Taxonomy" id="544730"/>
    <lineage>
        <taxon>Eukaryota</taxon>
        <taxon>Viridiplantae</taxon>
        <taxon>Streptophyta</taxon>
        <taxon>Embryophyta</taxon>
        <taxon>Tracheophyta</taxon>
        <taxon>Spermatophyta</taxon>
        <taxon>Magnoliopsida</taxon>
        <taxon>Liliopsida</taxon>
        <taxon>Poales</taxon>
        <taxon>Cyperaceae</taxon>
        <taxon>Cyperoideae</taxon>
        <taxon>Cariceae</taxon>
        <taxon>Carex</taxon>
        <taxon>Carex subgen. Euthyceras</taxon>
    </lineage>
</organism>